<feature type="domain" description="Type 9 secretion system plug protein N-terminal" evidence="1">
    <location>
        <begin position="32"/>
        <end position="155"/>
    </location>
</feature>
<dbReference type="Pfam" id="PF17116">
    <property type="entry name" value="T9SS_plug_1st"/>
    <property type="match status" value="1"/>
</dbReference>
<dbReference type="SUPFAM" id="SSF49452">
    <property type="entry name" value="Starch-binding domain-like"/>
    <property type="match status" value="1"/>
</dbReference>
<dbReference type="Proteomes" id="UP000199438">
    <property type="component" value="Unassembled WGS sequence"/>
</dbReference>
<evidence type="ECO:0000313" key="3">
    <source>
        <dbReference type="Proteomes" id="UP000199438"/>
    </source>
</evidence>
<name>A0A1I1MNN8_9FLAO</name>
<reference evidence="3" key="1">
    <citation type="submission" date="2016-10" db="EMBL/GenBank/DDBJ databases">
        <authorList>
            <person name="Varghese N."/>
            <person name="Submissions S."/>
        </authorList>
    </citation>
    <scope>NUCLEOTIDE SEQUENCE [LARGE SCALE GENOMIC DNA]</scope>
    <source>
        <strain evidence="3">DSM 24499</strain>
    </source>
</reference>
<keyword evidence="3" id="KW-1185">Reference proteome</keyword>
<organism evidence="2 3">
    <name type="scientific">Zunongwangia mangrovi</name>
    <dbReference type="NCBI Taxonomy" id="1334022"/>
    <lineage>
        <taxon>Bacteria</taxon>
        <taxon>Pseudomonadati</taxon>
        <taxon>Bacteroidota</taxon>
        <taxon>Flavobacteriia</taxon>
        <taxon>Flavobacteriales</taxon>
        <taxon>Flavobacteriaceae</taxon>
        <taxon>Zunongwangia</taxon>
    </lineage>
</organism>
<sequence length="418" mass="48578">MMNKLIFLIACLFFTGLAIGQIAEEKTPPNYIRTIQLFGENSLNNGNPAIPINGMLNLTFDDIIGDEADYYYEIQHYDYNWQPSQLSKNEYLEGLDDIRIMNYQNSYNTLQPFSHYELSIPNQYTKALKVSGNYMIKVFNENEELVFSRKFMIYESKTNVSVAIKRARDLNFIDTKQVVNFTVESPNILLRNPDQTVKPLILQNKNLKTAIKNIKPQYTVGNELIYRYDIPTSFWGGNEYLQFDTKDLRATTADIARIDVDQLYHHYLNRDIARATTPYTYNPDINGGFVIRQLGAENVDTEAEYTWIHFNLKNYEPLSGGKLHIYGNFNNFTIDNSTALHYNEETGYYENARLFKQGYYNYKYILVNKDGSIDDGFISGNYDETENEYHVLIYYREIGGRYDRIIGIGMANSENISN</sequence>
<dbReference type="InterPro" id="IPR013784">
    <property type="entry name" value="Carb-bd-like_fold"/>
</dbReference>
<proteinExistence type="predicted"/>
<evidence type="ECO:0000259" key="1">
    <source>
        <dbReference type="Pfam" id="PF17116"/>
    </source>
</evidence>
<accession>A0A1I1MNN8</accession>
<dbReference type="GO" id="GO:0030246">
    <property type="term" value="F:carbohydrate binding"/>
    <property type="evidence" value="ECO:0007669"/>
    <property type="project" value="InterPro"/>
</dbReference>
<dbReference type="AlphaFoldDB" id="A0A1I1MNN8"/>
<protein>
    <recommendedName>
        <fullName evidence="1">Type 9 secretion system plug protein N-terminal domain-containing protein</fullName>
    </recommendedName>
</protein>
<evidence type="ECO:0000313" key="2">
    <source>
        <dbReference type="EMBL" id="SFC86971.1"/>
    </source>
</evidence>
<dbReference type="InterPro" id="IPR031345">
    <property type="entry name" value="T9SS_Plug_N"/>
</dbReference>
<gene>
    <name evidence="2" type="ORF">SAMN04487907_11059</name>
</gene>
<dbReference type="STRING" id="1334022.SAMN04487907_11059"/>
<dbReference type="EMBL" id="FOKV01000010">
    <property type="protein sequence ID" value="SFC86971.1"/>
    <property type="molecule type" value="Genomic_DNA"/>
</dbReference>